<protein>
    <recommendedName>
        <fullName evidence="3">Retrotransposon gag domain-containing protein</fullName>
    </recommendedName>
</protein>
<accession>A0A4Y2BPI5</accession>
<comment type="caution">
    <text evidence="1">The sequence shown here is derived from an EMBL/GenBank/DDBJ whole genome shotgun (WGS) entry which is preliminary data.</text>
</comment>
<evidence type="ECO:0008006" key="3">
    <source>
        <dbReference type="Google" id="ProtNLM"/>
    </source>
</evidence>
<proteinExistence type="predicted"/>
<dbReference type="OrthoDB" id="7288680at2759"/>
<name>A0A4Y2BPI5_ARAVE</name>
<reference evidence="1 2" key="1">
    <citation type="journal article" date="2019" name="Sci. Rep.">
        <title>Orb-weaving spider Araneus ventricosus genome elucidates the spidroin gene catalogue.</title>
        <authorList>
            <person name="Kono N."/>
            <person name="Nakamura H."/>
            <person name="Ohtoshi R."/>
            <person name="Moran D.A.P."/>
            <person name="Shinohara A."/>
            <person name="Yoshida Y."/>
            <person name="Fujiwara M."/>
            <person name="Mori M."/>
            <person name="Tomita M."/>
            <person name="Arakawa K."/>
        </authorList>
    </citation>
    <scope>NUCLEOTIDE SEQUENCE [LARGE SCALE GENOMIC DNA]</scope>
</reference>
<sequence>MPTKDKRSKRTRDAAELSKQYEISEIFPSSADLLNEIPQQHLQVEVLKNRQLQQPFSQIDSNIAEVLNTLMESQKQFLERQINSPNVIQITSTNDTANSIKIFQGDTTDNASECIKEVYRILALANWTNELKLTNAILRLARSAKNWQITQGYRYNDWSEWKTTLASRFKRGIIMQDFLAHQSDRKLKRNESLVD</sequence>
<evidence type="ECO:0000313" key="2">
    <source>
        <dbReference type="Proteomes" id="UP000499080"/>
    </source>
</evidence>
<keyword evidence="2" id="KW-1185">Reference proteome</keyword>
<dbReference type="AlphaFoldDB" id="A0A4Y2BPI5"/>
<evidence type="ECO:0000313" key="1">
    <source>
        <dbReference type="EMBL" id="GBL93104.1"/>
    </source>
</evidence>
<gene>
    <name evidence="1" type="ORF">AVEN_216457_1</name>
</gene>
<dbReference type="EMBL" id="BGPR01000091">
    <property type="protein sequence ID" value="GBL93104.1"/>
    <property type="molecule type" value="Genomic_DNA"/>
</dbReference>
<organism evidence="1 2">
    <name type="scientific">Araneus ventricosus</name>
    <name type="common">Orbweaver spider</name>
    <name type="synonym">Epeira ventricosa</name>
    <dbReference type="NCBI Taxonomy" id="182803"/>
    <lineage>
        <taxon>Eukaryota</taxon>
        <taxon>Metazoa</taxon>
        <taxon>Ecdysozoa</taxon>
        <taxon>Arthropoda</taxon>
        <taxon>Chelicerata</taxon>
        <taxon>Arachnida</taxon>
        <taxon>Araneae</taxon>
        <taxon>Araneomorphae</taxon>
        <taxon>Entelegynae</taxon>
        <taxon>Araneoidea</taxon>
        <taxon>Araneidae</taxon>
        <taxon>Araneus</taxon>
    </lineage>
</organism>
<dbReference type="Proteomes" id="UP000499080">
    <property type="component" value="Unassembled WGS sequence"/>
</dbReference>